<dbReference type="Proteomes" id="UP001363151">
    <property type="component" value="Unassembled WGS sequence"/>
</dbReference>
<organism evidence="3 4">
    <name type="scientific">Aureococcus anophagefferens</name>
    <name type="common">Harmful bloom alga</name>
    <dbReference type="NCBI Taxonomy" id="44056"/>
    <lineage>
        <taxon>Eukaryota</taxon>
        <taxon>Sar</taxon>
        <taxon>Stramenopiles</taxon>
        <taxon>Ochrophyta</taxon>
        <taxon>Pelagophyceae</taxon>
        <taxon>Pelagomonadales</taxon>
        <taxon>Pelagomonadaceae</taxon>
        <taxon>Aureococcus</taxon>
    </lineage>
</organism>
<keyword evidence="4" id="KW-1185">Reference proteome</keyword>
<evidence type="ECO:0000313" key="3">
    <source>
        <dbReference type="EMBL" id="KAK7248334.1"/>
    </source>
</evidence>
<dbReference type="EMBL" id="JBBJCI010000104">
    <property type="protein sequence ID" value="KAK7248334.1"/>
    <property type="molecule type" value="Genomic_DNA"/>
</dbReference>
<evidence type="ECO:0000256" key="2">
    <source>
        <dbReference type="SAM" id="SignalP"/>
    </source>
</evidence>
<comment type="caution">
    <text evidence="3">The sequence shown here is derived from an EMBL/GenBank/DDBJ whole genome shotgun (WGS) entry which is preliminary data.</text>
</comment>
<feature type="compositionally biased region" description="Low complexity" evidence="1">
    <location>
        <begin position="91"/>
        <end position="116"/>
    </location>
</feature>
<name>A0ABR1G5H8_AURAN</name>
<feature type="region of interest" description="Disordered" evidence="1">
    <location>
        <begin position="77"/>
        <end position="116"/>
    </location>
</feature>
<evidence type="ECO:0000256" key="1">
    <source>
        <dbReference type="SAM" id="MobiDB-lite"/>
    </source>
</evidence>
<reference evidence="3 4" key="1">
    <citation type="submission" date="2024-03" db="EMBL/GenBank/DDBJ databases">
        <title>Aureococcus anophagefferens CCMP1851 and Kratosvirus quantuckense: Draft genome of a second virus-susceptible host strain in the model system.</title>
        <authorList>
            <person name="Chase E."/>
            <person name="Truchon A.R."/>
            <person name="Schepens W."/>
            <person name="Wilhelm S.W."/>
        </authorList>
    </citation>
    <scope>NUCLEOTIDE SEQUENCE [LARGE SCALE GENOMIC DNA]</scope>
    <source>
        <strain evidence="3 4">CCMP1851</strain>
    </source>
</reference>
<sequence>MAYRFLRTLHGLAPVAGLGAAAVGGATALSEPWKSVKPPVQRRLTAVSDATIEAQLFVPAVPYPQWDYNWDHRDFDSHGKRRKPAWPAPLARGAATSSSCATASTRSASSTTRSAS</sequence>
<keyword evidence="2" id="KW-0732">Signal</keyword>
<evidence type="ECO:0000313" key="4">
    <source>
        <dbReference type="Proteomes" id="UP001363151"/>
    </source>
</evidence>
<gene>
    <name evidence="3" type="ORF">SO694_0022500</name>
</gene>
<protein>
    <submittedName>
        <fullName evidence="3">Serine/threonine-protein phosphatase</fullName>
    </submittedName>
</protein>
<proteinExistence type="predicted"/>
<accession>A0ABR1G5H8</accession>
<feature type="signal peptide" evidence="2">
    <location>
        <begin position="1"/>
        <end position="28"/>
    </location>
</feature>
<feature type="chain" id="PRO_5045601780" evidence="2">
    <location>
        <begin position="29"/>
        <end position="116"/>
    </location>
</feature>